<proteinExistence type="predicted"/>
<reference evidence="2 3" key="1">
    <citation type="submission" date="2016-11" db="EMBL/GenBank/DDBJ databases">
        <authorList>
            <person name="Jaros S."/>
            <person name="Januszkiewicz K."/>
            <person name="Wedrychowicz H."/>
        </authorList>
    </citation>
    <scope>NUCLEOTIDE SEQUENCE [LARGE SCALE GENOMIC DNA]</scope>
    <source>
        <strain evidence="2 3">DSM 8605</strain>
    </source>
</reference>
<dbReference type="InterPro" id="IPR043519">
    <property type="entry name" value="NT_sf"/>
</dbReference>
<dbReference type="Pfam" id="PF18765">
    <property type="entry name" value="Polbeta"/>
    <property type="match status" value="1"/>
</dbReference>
<organism evidence="2 3">
    <name type="scientific">Clostridium grantii DSM 8605</name>
    <dbReference type="NCBI Taxonomy" id="1121316"/>
    <lineage>
        <taxon>Bacteria</taxon>
        <taxon>Bacillati</taxon>
        <taxon>Bacillota</taxon>
        <taxon>Clostridia</taxon>
        <taxon>Eubacteriales</taxon>
        <taxon>Clostridiaceae</taxon>
        <taxon>Clostridium</taxon>
    </lineage>
</organism>
<dbReference type="SUPFAM" id="SSF81301">
    <property type="entry name" value="Nucleotidyltransferase"/>
    <property type="match status" value="1"/>
</dbReference>
<dbReference type="CDD" id="cd05403">
    <property type="entry name" value="NT_KNTase_like"/>
    <property type="match status" value="1"/>
</dbReference>
<dbReference type="Gene3D" id="3.30.460.10">
    <property type="entry name" value="Beta Polymerase, domain 2"/>
    <property type="match status" value="1"/>
</dbReference>
<keyword evidence="2" id="KW-0808">Transferase</keyword>
<dbReference type="AlphaFoldDB" id="A0A1M5QEW9"/>
<evidence type="ECO:0000313" key="2">
    <source>
        <dbReference type="EMBL" id="SHH12400.1"/>
    </source>
</evidence>
<name>A0A1M5QEW9_9CLOT</name>
<evidence type="ECO:0000313" key="3">
    <source>
        <dbReference type="Proteomes" id="UP000184447"/>
    </source>
</evidence>
<feature type="domain" description="Polymerase beta nucleotidyltransferase" evidence="1">
    <location>
        <begin position="17"/>
        <end position="62"/>
    </location>
</feature>
<gene>
    <name evidence="2" type="ORF">SAMN02745207_00037</name>
</gene>
<keyword evidence="3" id="KW-1185">Reference proteome</keyword>
<dbReference type="GO" id="GO:0016740">
    <property type="term" value="F:transferase activity"/>
    <property type="evidence" value="ECO:0007669"/>
    <property type="project" value="UniProtKB-KW"/>
</dbReference>
<dbReference type="RefSeq" id="WP_073335766.1">
    <property type="nucleotide sequence ID" value="NZ_FQXM01000002.1"/>
</dbReference>
<sequence>MATVIAMYKHHEETINTLLKKLKVDEEIEGILLSGSIAHGFESKRSDVDIMIIVSEENFEKRCKSGKLTYWNNELCSYDGGYVDGKYISVSFMEKVADYGSEPSKFAFQGAKVLYSKLNELESLLSKTIKYPINNKETNINRFYAQFQAWKWYCYEAIKHNNLYLLDHSISNYILFGGRLILAYNEILYPYHKWFLKVLNAANEKPKDLESIINNLLSNKNKENIENFYDAIINFTNWNVGESNWPNQFAMDSELTWMYGNIPVSDI</sequence>
<evidence type="ECO:0000259" key="1">
    <source>
        <dbReference type="Pfam" id="PF18765"/>
    </source>
</evidence>
<dbReference type="InterPro" id="IPR041633">
    <property type="entry name" value="Polbeta"/>
</dbReference>
<dbReference type="Proteomes" id="UP000184447">
    <property type="component" value="Unassembled WGS sequence"/>
</dbReference>
<protein>
    <submittedName>
        <fullName evidence="2">Nucleotidyltransferase domain-containing protein</fullName>
    </submittedName>
</protein>
<dbReference type="EMBL" id="FQXM01000002">
    <property type="protein sequence ID" value="SHH12400.1"/>
    <property type="molecule type" value="Genomic_DNA"/>
</dbReference>
<accession>A0A1M5QEW9</accession>
<dbReference type="STRING" id="1121316.SAMN02745207_00037"/>